<feature type="compositionally biased region" description="Polar residues" evidence="1">
    <location>
        <begin position="182"/>
        <end position="204"/>
    </location>
</feature>
<feature type="compositionally biased region" description="Basic and acidic residues" evidence="1">
    <location>
        <begin position="325"/>
        <end position="351"/>
    </location>
</feature>
<evidence type="ECO:0000313" key="2">
    <source>
        <dbReference type="EMBL" id="KAJ4396509.1"/>
    </source>
</evidence>
<protein>
    <submittedName>
        <fullName evidence="2">Uncharacterized protein</fullName>
    </submittedName>
</protein>
<dbReference type="EMBL" id="JAPEVB010000001">
    <property type="protein sequence ID" value="KAJ4396509.1"/>
    <property type="molecule type" value="Genomic_DNA"/>
</dbReference>
<feature type="compositionally biased region" description="Polar residues" evidence="1">
    <location>
        <begin position="307"/>
        <end position="324"/>
    </location>
</feature>
<comment type="caution">
    <text evidence="2">The sequence shown here is derived from an EMBL/GenBank/DDBJ whole genome shotgun (WGS) entry which is preliminary data.</text>
</comment>
<keyword evidence="3" id="KW-1185">Reference proteome</keyword>
<name>A0A9W8Z478_9PEZI</name>
<dbReference type="AlphaFoldDB" id="A0A9W8Z478"/>
<feature type="region of interest" description="Disordered" evidence="1">
    <location>
        <begin position="91"/>
        <end position="124"/>
    </location>
</feature>
<feature type="region of interest" description="Disordered" evidence="1">
    <location>
        <begin position="176"/>
        <end position="206"/>
    </location>
</feature>
<reference evidence="2" key="1">
    <citation type="submission" date="2022-10" db="EMBL/GenBank/DDBJ databases">
        <title>Tapping the CABI collections for fungal endophytes: first genome assemblies for Collariella, Neodidymelliopsis, Ascochyta clinopodiicola, Didymella pomorum, Didymosphaeria variabile, Neocosmospora piperis and Neocucurbitaria cava.</title>
        <authorList>
            <person name="Hill R."/>
        </authorList>
    </citation>
    <scope>NUCLEOTIDE SEQUENCE</scope>
    <source>
        <strain evidence="2">IMI 355082</strain>
    </source>
</reference>
<gene>
    <name evidence="2" type="ORF">N0V93_000728</name>
</gene>
<feature type="compositionally biased region" description="Polar residues" evidence="1">
    <location>
        <begin position="111"/>
        <end position="124"/>
    </location>
</feature>
<accession>A0A9W8Z478</accession>
<dbReference type="Proteomes" id="UP001140453">
    <property type="component" value="Unassembled WGS sequence"/>
</dbReference>
<feature type="region of interest" description="Disordered" evidence="1">
    <location>
        <begin position="231"/>
        <end position="250"/>
    </location>
</feature>
<sequence>MKISKQRQEGALVKARPSRPNLTLDTQPPLRPLANDTCARSAPVGTRQDKGFAPMYQAGDIHCAKLAEMMNSPTWRSQNPAAYIGHTYVQHPPPSSEETPQTVSYHKEHVTQSSRTTGLAKQDSHYSCSTGEVLRLGRRGDDIEILGIQSFLESPESSNNTFIISAAISQQGLRPHEAFPDNLSSQHGHSPHSLSLSTISPRQNETVRQEMGLKLEDSVQKIMEQDDAIQSINNSLRSPNRRRQATSDEQQRFRGLLDRLHQRSQEGNCNQSQAASFVDPAIIAYIPKQASPGTPTKRTTRHRSDSGYASPSIYSRPSTRTQSRTGRESSDCADLDIIRVEHQKGGSHDSGFDESPSKNSVLNPTAKEFSFSSASNTSPVKKFPFIPKHVPKPKVPNTTGQQNWELMHELRRMNEPGYAQRCKEKQKKRFMKQLEKTVGQP</sequence>
<feature type="region of interest" description="Disordered" evidence="1">
    <location>
        <begin position="1"/>
        <end position="50"/>
    </location>
</feature>
<organism evidence="2 3">
    <name type="scientific">Gnomoniopsis smithogilvyi</name>
    <dbReference type="NCBI Taxonomy" id="1191159"/>
    <lineage>
        <taxon>Eukaryota</taxon>
        <taxon>Fungi</taxon>
        <taxon>Dikarya</taxon>
        <taxon>Ascomycota</taxon>
        <taxon>Pezizomycotina</taxon>
        <taxon>Sordariomycetes</taxon>
        <taxon>Sordariomycetidae</taxon>
        <taxon>Diaporthales</taxon>
        <taxon>Gnomoniaceae</taxon>
        <taxon>Gnomoniopsis</taxon>
    </lineage>
</organism>
<evidence type="ECO:0000256" key="1">
    <source>
        <dbReference type="SAM" id="MobiDB-lite"/>
    </source>
</evidence>
<dbReference type="OrthoDB" id="5224009at2759"/>
<feature type="region of interest" description="Disordered" evidence="1">
    <location>
        <begin position="288"/>
        <end position="363"/>
    </location>
</feature>
<evidence type="ECO:0000313" key="3">
    <source>
        <dbReference type="Proteomes" id="UP001140453"/>
    </source>
</evidence>
<proteinExistence type="predicted"/>